<dbReference type="eggNOG" id="COG5430">
    <property type="taxonomic scope" value="Bacteria"/>
</dbReference>
<proteinExistence type="predicted"/>
<feature type="chain" id="PRO_5004636138" description="Spore coat protein U/FanG domain-containing protein" evidence="1">
    <location>
        <begin position="26"/>
        <end position="179"/>
    </location>
</feature>
<dbReference type="Pfam" id="PF05229">
    <property type="entry name" value="SCPU"/>
    <property type="match status" value="1"/>
</dbReference>
<name>U2Y3U2_9SPHN</name>
<protein>
    <recommendedName>
        <fullName evidence="2">Spore coat protein U/FanG domain-containing protein</fullName>
    </recommendedName>
</protein>
<organism evidence="3 4">
    <name type="scientific">Caenibius tardaugens NBRC 16725</name>
    <dbReference type="NCBI Taxonomy" id="1219035"/>
    <lineage>
        <taxon>Bacteria</taxon>
        <taxon>Pseudomonadati</taxon>
        <taxon>Pseudomonadota</taxon>
        <taxon>Alphaproteobacteria</taxon>
        <taxon>Sphingomonadales</taxon>
        <taxon>Erythrobacteraceae</taxon>
        <taxon>Caenibius</taxon>
    </lineage>
</organism>
<feature type="signal peptide" evidence="1">
    <location>
        <begin position="1"/>
        <end position="25"/>
    </location>
</feature>
<sequence>MRGLVTAETLAPLTAMLALIPSAHAETSKSFELSAAIAQGCAVDGLGMSGNAGALGSLSFGSHPSVATTTHQASLNDTQSVTLRCTPGVALTMSLDGGLHNASGNRNLQLGSDTAARLLYTLCTDAGCSQPIGINQAIPVTVNSSNMNNVRIPVVGKLTLPGNSRVGTFTDTVTVTLSW</sequence>
<gene>
    <name evidence="3" type="ORF">NT2_01_04580</name>
</gene>
<dbReference type="SMART" id="SM00972">
    <property type="entry name" value="SCPU"/>
    <property type="match status" value="1"/>
</dbReference>
<dbReference type="EMBL" id="BASZ01000001">
    <property type="protein sequence ID" value="GAD47686.1"/>
    <property type="molecule type" value="Genomic_DNA"/>
</dbReference>
<dbReference type="PANTHER" id="PTHR37089">
    <property type="entry name" value="PROTEIN U-RELATED"/>
    <property type="match status" value="1"/>
</dbReference>
<dbReference type="InterPro" id="IPR053167">
    <property type="entry name" value="Spore_coat_component"/>
</dbReference>
<keyword evidence="1" id="KW-0732">Signal</keyword>
<reference evidence="3 4" key="1">
    <citation type="submission" date="2013-09" db="EMBL/GenBank/DDBJ databases">
        <title>Whole genome shotgun sequence of Novosphingobium tardaugens NBRC 16725.</title>
        <authorList>
            <person name="Isaki S."/>
            <person name="Hosoyama A."/>
            <person name="Tsuchikane K."/>
            <person name="Katsumata H."/>
            <person name="Ando Y."/>
            <person name="Yamazaki S."/>
            <person name="Fujita N."/>
        </authorList>
    </citation>
    <scope>NUCLEOTIDE SEQUENCE [LARGE SCALE GENOMIC DNA]</scope>
    <source>
        <strain evidence="3 4">NBRC 16725</strain>
    </source>
</reference>
<dbReference type="RefSeq" id="WP_021688593.1">
    <property type="nucleotide sequence ID" value="NZ_BASZ01000001.1"/>
</dbReference>
<dbReference type="AlphaFoldDB" id="U2Y3U2"/>
<dbReference type="Proteomes" id="UP000016568">
    <property type="component" value="Unassembled WGS sequence"/>
</dbReference>
<evidence type="ECO:0000313" key="4">
    <source>
        <dbReference type="Proteomes" id="UP000016568"/>
    </source>
</evidence>
<accession>U2Y3U2</accession>
<feature type="domain" description="Spore coat protein U/FanG" evidence="2">
    <location>
        <begin position="29"/>
        <end position="176"/>
    </location>
</feature>
<evidence type="ECO:0000256" key="1">
    <source>
        <dbReference type="SAM" id="SignalP"/>
    </source>
</evidence>
<evidence type="ECO:0000313" key="3">
    <source>
        <dbReference type="EMBL" id="GAD47686.1"/>
    </source>
</evidence>
<keyword evidence="4" id="KW-1185">Reference proteome</keyword>
<comment type="caution">
    <text evidence="3">The sequence shown here is derived from an EMBL/GenBank/DDBJ whole genome shotgun (WGS) entry which is preliminary data.</text>
</comment>
<evidence type="ECO:0000259" key="2">
    <source>
        <dbReference type="Pfam" id="PF05229"/>
    </source>
</evidence>
<dbReference type="PANTHER" id="PTHR37089:SF3">
    <property type="entry name" value="EXPORTED PROTEIN"/>
    <property type="match status" value="1"/>
</dbReference>
<dbReference type="InterPro" id="IPR007893">
    <property type="entry name" value="Spore_coat_U/FanG"/>
</dbReference>